<evidence type="ECO:0000313" key="2">
    <source>
        <dbReference type="EMBL" id="ARR28921.1"/>
    </source>
</evidence>
<dbReference type="Proteomes" id="UP000203507">
    <property type="component" value="Segment"/>
</dbReference>
<sequence>MKSFLLILVTSLVLFTSVMGATMFNCFSVEQMFSSSALTTLVKSPVKGTTYFTKIGGLRGGVTSYQNTLGSDTCDGVCPDDTVMSFRYDGSSLTCSLTPVSISACTACTHYCTHVLSKTGDLTSKDMCYGPLLTPPTAVSVVSALQGFWTAFALGTMSSAIQVGVSSSALSLETRNCLASYVGLKTPPSVGYCYAAIGSMCFGVYCINNDGVNMGLTNNPPNLPTYPKDVKSKLRCRISQALSDYSVLKACDECVVESLAPSGSSWVIPGFVAGVNLREVCNLVTYSVAANTYDVTTISSLATWLFNQPRNTFLELVDKNDGKSLHAAQVITANAQLVAGVYGIDVKFLFTSESDVKTAEAILLKEEYSPVRYLIIDGKSTLDQSTYSGLANKVSGVRGAFRGSHLCVDETCIRAQWSLVQHADVAISSFSPSVMLSTLALTSNIIKENDYVSAVSTVQSQRTNFYYYIGGGIMTYCPSIVKYVSGAVISYQPLSQTTSIPFTSTYITTNQSFTCSQGSPTPAVTCSSAVTQGISLTTLLTSSAQPNDVIFNVPNKCFIYVNSTSAQLCNFKAAGTSLSSQYFMINNRIISALDDRGPYKVGLYGFYKIVDGYDYTVEMFPIDVMCNTPSLMTVPDCMTAVCGADATCRSNNANNVCVMDASMRDSVLSVLARFTEAQALYTKITSIKANWQQNNNVRNRRFVEWIALGVAAAGLARAEQAYALAERAEATSAIALAAAETAVHVSMDALNASKSAVLLANMSLNIAGDAYALANRTSVALTQLTNKVDVLANTINILDGRLNSLESAVTVLGDQLYIVSSSLQKNIDKTNSRISDLQESVNARFSAITTFINTVTSGTATGLSYLQSAFMYYQQLMIFNNQLHSATEKLIMQSQMYATCLQSIFNRRLYGCPLDNDFLSRYPDYLLTRSVEGAVFKDGVMSVMYRVPSSVTPMALYVVIVKGFVVGQNLYTIDASDTVLGADNNYYKRPSCDENYCAPLVKDINFATCIQYLTAADFSSIQKYCNIRACSMMDCSDVNKITMYNGTFSMPTTPYYTFTFTDTSKITHPLIQQFVYQNISSSTNLGNISDSLQMLTNSQTNMLAYINANNQSLSSYINNFSTEEIYATLNDSLSHYLPDSINQSISAGQQLAHETIDQINVAMATANAALSDLAAAAQLLDSIRANTYDHNAATNANKTAVASIVLTVLFSVTIACLFGYLRFSDQIHFCGAKKNTPLVKLVNRRVNAVL</sequence>
<accession>A0A1X9T5E6</accession>
<keyword evidence="1" id="KW-0472">Membrane</keyword>
<organism evidence="2">
    <name type="scientific">Ranid herpesvirus 3</name>
    <dbReference type="NCBI Taxonomy" id="1987509"/>
    <lineage>
        <taxon>Viruses</taxon>
        <taxon>Duplodnaviria</taxon>
        <taxon>Heunggongvirae</taxon>
        <taxon>Peploviricota</taxon>
        <taxon>Herviviricetes</taxon>
        <taxon>Herpesvirales</taxon>
        <taxon>Alloherpesviridae</taxon>
        <taxon>Batravirus</taxon>
        <taxon>Batravirus ranidallo3</taxon>
    </lineage>
</organism>
<dbReference type="Pfam" id="PF17072">
    <property type="entry name" value="Spike_torovirin"/>
    <property type="match status" value="1"/>
</dbReference>
<protein>
    <submittedName>
        <fullName evidence="2">Uncharacterized protein</fullName>
    </submittedName>
</protein>
<keyword evidence="1" id="KW-1133">Transmembrane helix</keyword>
<proteinExistence type="predicted"/>
<keyword evidence="1" id="KW-0812">Transmembrane</keyword>
<feature type="transmembrane region" description="Helical" evidence="1">
    <location>
        <begin position="1200"/>
        <end position="1221"/>
    </location>
</feature>
<dbReference type="InterPro" id="IPR031412">
    <property type="entry name" value="S_torovirinae"/>
</dbReference>
<evidence type="ECO:0000313" key="3">
    <source>
        <dbReference type="Proteomes" id="UP000203507"/>
    </source>
</evidence>
<evidence type="ECO:0000256" key="1">
    <source>
        <dbReference type="SAM" id="Phobius"/>
    </source>
</evidence>
<reference evidence="2" key="1">
    <citation type="journal article" date="2017" name="Vet. Pathol.">
        <title>Ranid Herpesvirus 3 and Proliferative Dermatitis in Free-Ranging Wild Common Frogs (Rana Temporaria).</title>
        <authorList>
            <person name="Origgi F.C."/>
            <person name="Schmidt B.R."/>
            <person name="Lohmann P."/>
            <person name="Otten P."/>
            <person name="Akdesir E."/>
            <person name="Gaschen V."/>
            <person name="Aguilar-Bultet L."/>
            <person name="Wahli T."/>
            <person name="Sattler U."/>
            <person name="Stoffel M.H."/>
        </authorList>
    </citation>
    <scope>NUCLEOTIDE SEQUENCE [LARGE SCALE GENOMIC DNA]</scope>
    <source>
        <strain evidence="2">FO1_2015</strain>
    </source>
</reference>
<dbReference type="Gene3D" id="1.20.5.340">
    <property type="match status" value="1"/>
</dbReference>
<dbReference type="KEGG" id="vg:32878255"/>
<dbReference type="GeneID" id="32878255"/>
<keyword evidence="3" id="KW-1185">Reference proteome</keyword>
<dbReference type="EMBL" id="KX832224">
    <property type="protein sequence ID" value="ARR28921.1"/>
    <property type="molecule type" value="Genomic_DNA"/>
</dbReference>
<name>A0A1X9T5E6_9VIRU</name>
<dbReference type="RefSeq" id="YP_009362430.1">
    <property type="nucleotide sequence ID" value="NC_034618.1"/>
</dbReference>